<dbReference type="GO" id="GO:0005739">
    <property type="term" value="C:mitochondrion"/>
    <property type="evidence" value="ECO:0007669"/>
    <property type="project" value="TreeGrafter"/>
</dbReference>
<accession>A0A9W6YZN6</accession>
<name>A0A9W6YZN6_AMBMO</name>
<dbReference type="InterPro" id="IPR029045">
    <property type="entry name" value="ClpP/crotonase-like_dom_sf"/>
</dbReference>
<dbReference type="GO" id="GO:0006633">
    <property type="term" value="P:fatty acid biosynthetic process"/>
    <property type="evidence" value="ECO:0007669"/>
    <property type="project" value="TreeGrafter"/>
</dbReference>
<gene>
    <name evidence="1" type="ORF">Amon01_000725000</name>
</gene>
<dbReference type="OrthoDB" id="14612at2759"/>
<dbReference type="PANTHER" id="PTHR45728:SF3">
    <property type="entry name" value="ACETYL-COA CARBOXYLASE"/>
    <property type="match status" value="1"/>
</dbReference>
<proteinExistence type="predicted"/>
<dbReference type="Proteomes" id="UP001165063">
    <property type="component" value="Unassembled WGS sequence"/>
</dbReference>
<dbReference type="GO" id="GO:0003989">
    <property type="term" value="F:acetyl-CoA carboxylase activity"/>
    <property type="evidence" value="ECO:0007669"/>
    <property type="project" value="InterPro"/>
</dbReference>
<dbReference type="EMBL" id="BSXU01005220">
    <property type="protein sequence ID" value="GMG51593.1"/>
    <property type="molecule type" value="Genomic_DNA"/>
</dbReference>
<comment type="caution">
    <text evidence="1">The sequence shown here is derived from an EMBL/GenBank/DDBJ whole genome shotgun (WGS) entry which is preliminary data.</text>
</comment>
<evidence type="ECO:0000313" key="1">
    <source>
        <dbReference type="EMBL" id="GMG51593.1"/>
    </source>
</evidence>
<keyword evidence="2" id="KW-1185">Reference proteome</keyword>
<organism evidence="1 2">
    <name type="scientific">Ambrosiozyma monospora</name>
    <name type="common">Yeast</name>
    <name type="synonym">Endomycopsis monosporus</name>
    <dbReference type="NCBI Taxonomy" id="43982"/>
    <lineage>
        <taxon>Eukaryota</taxon>
        <taxon>Fungi</taxon>
        <taxon>Dikarya</taxon>
        <taxon>Ascomycota</taxon>
        <taxon>Saccharomycotina</taxon>
        <taxon>Pichiomycetes</taxon>
        <taxon>Pichiales</taxon>
        <taxon>Pichiaceae</taxon>
        <taxon>Ambrosiozyma</taxon>
    </lineage>
</organism>
<dbReference type="Gene3D" id="3.90.226.10">
    <property type="entry name" value="2-enoyl-CoA Hydratase, Chain A, domain 1"/>
    <property type="match status" value="1"/>
</dbReference>
<dbReference type="AlphaFoldDB" id="A0A9W6YZN6"/>
<sequence length="133" mass="15654">MMAKGVISKELEWSEARRFFFWRARRRLNEEHLIKRIGDYLNNPASTRLEKVSRLNSWYPSSLDQKDDKAVALWIEEHHKNLDSHLKRVKSDGVKHALARLFKSDMKSTSEGLGEILNLLSSEDKQRILKHLK</sequence>
<dbReference type="PANTHER" id="PTHR45728">
    <property type="entry name" value="ACETYL-COA CARBOXYLASE, ISOFORM A"/>
    <property type="match status" value="1"/>
</dbReference>
<dbReference type="InterPro" id="IPR049076">
    <property type="entry name" value="ACCA"/>
</dbReference>
<protein>
    <submittedName>
        <fullName evidence="1">Unnamed protein product</fullName>
    </submittedName>
</protein>
<dbReference type="SUPFAM" id="SSF52096">
    <property type="entry name" value="ClpP/crotonase"/>
    <property type="match status" value="1"/>
</dbReference>
<evidence type="ECO:0000313" key="2">
    <source>
        <dbReference type="Proteomes" id="UP001165063"/>
    </source>
</evidence>
<reference evidence="1" key="1">
    <citation type="submission" date="2023-04" db="EMBL/GenBank/DDBJ databases">
        <title>Ambrosiozyma monospora NBRC 1965.</title>
        <authorList>
            <person name="Ichikawa N."/>
            <person name="Sato H."/>
            <person name="Tonouchi N."/>
        </authorList>
    </citation>
    <scope>NUCLEOTIDE SEQUENCE</scope>
    <source>
        <strain evidence="1">NBRC 1965</strain>
    </source>
</reference>